<name>G0TRP7_TRYVY</name>
<organism evidence="2">
    <name type="scientific">Trypanosoma vivax (strain Y486)</name>
    <dbReference type="NCBI Taxonomy" id="1055687"/>
    <lineage>
        <taxon>Eukaryota</taxon>
        <taxon>Discoba</taxon>
        <taxon>Euglenozoa</taxon>
        <taxon>Kinetoplastea</taxon>
        <taxon>Metakinetoplastina</taxon>
        <taxon>Trypanosomatida</taxon>
        <taxon>Trypanosomatidae</taxon>
        <taxon>Trypanosoma</taxon>
        <taxon>Duttonella</taxon>
    </lineage>
</organism>
<accession>G0TRP7</accession>
<reference evidence="2" key="1">
    <citation type="journal article" date="2012" name="Proc. Natl. Acad. Sci. U.S.A.">
        <title>Antigenic diversity is generated by distinct evolutionary mechanisms in African trypanosome species.</title>
        <authorList>
            <person name="Jackson A.P."/>
            <person name="Berry A."/>
            <person name="Aslett M."/>
            <person name="Allison H.C."/>
            <person name="Burton P."/>
            <person name="Vavrova-Anderson J."/>
            <person name="Brown R."/>
            <person name="Browne H."/>
            <person name="Corton N."/>
            <person name="Hauser H."/>
            <person name="Gamble J."/>
            <person name="Gilderthorp R."/>
            <person name="Marcello L."/>
            <person name="McQuillan J."/>
            <person name="Otto T.D."/>
            <person name="Quail M.A."/>
            <person name="Sanders M.J."/>
            <person name="van Tonder A."/>
            <person name="Ginger M.L."/>
            <person name="Field M.C."/>
            <person name="Barry J.D."/>
            <person name="Hertz-Fowler C."/>
            <person name="Berriman M."/>
        </authorList>
    </citation>
    <scope>NUCLEOTIDE SEQUENCE</scope>
    <source>
        <strain evidence="2">Y486</strain>
    </source>
</reference>
<feature type="transmembrane region" description="Helical" evidence="1">
    <location>
        <begin position="82"/>
        <end position="100"/>
    </location>
</feature>
<feature type="transmembrane region" description="Helical" evidence="1">
    <location>
        <begin position="52"/>
        <end position="70"/>
    </location>
</feature>
<evidence type="ECO:0000313" key="2">
    <source>
        <dbReference type="EMBL" id="CCC46618.1"/>
    </source>
</evidence>
<sequence length="101" mass="12231">MPVTMQQVARCWRIPKIIIIIILKVGRKDEIHSSTHKLKITSKQTRANLKSCFLILSLPIFVSFHYMYFLLQLQRSTTRQKFTFFFFTYFYIFPSYRRAIK</sequence>
<dbReference type="EMBL" id="HE573018">
    <property type="protein sequence ID" value="CCC46618.1"/>
    <property type="molecule type" value="Genomic_DNA"/>
</dbReference>
<protein>
    <submittedName>
        <fullName evidence="2">Uncharacterized protein</fullName>
    </submittedName>
</protein>
<keyword evidence="1" id="KW-0812">Transmembrane</keyword>
<gene>
    <name evidence="2" type="ORF">TVY486_0200370</name>
</gene>
<dbReference type="AlphaFoldDB" id="G0TRP7"/>
<keyword evidence="1" id="KW-0472">Membrane</keyword>
<evidence type="ECO:0000256" key="1">
    <source>
        <dbReference type="SAM" id="Phobius"/>
    </source>
</evidence>
<proteinExistence type="predicted"/>
<keyword evidence="1" id="KW-1133">Transmembrane helix</keyword>